<dbReference type="EMBL" id="JAAHFQ010000828">
    <property type="protein sequence ID" value="NER31470.1"/>
    <property type="molecule type" value="Genomic_DNA"/>
</dbReference>
<organism evidence="2">
    <name type="scientific">Symploca sp. SIO1C4</name>
    <dbReference type="NCBI Taxonomy" id="2607765"/>
    <lineage>
        <taxon>Bacteria</taxon>
        <taxon>Bacillati</taxon>
        <taxon>Cyanobacteriota</taxon>
        <taxon>Cyanophyceae</taxon>
        <taxon>Coleofasciculales</taxon>
        <taxon>Coleofasciculaceae</taxon>
        <taxon>Symploca</taxon>
    </lineage>
</organism>
<gene>
    <name evidence="2" type="ORF">F6J89_28605</name>
</gene>
<accession>A0A6B3NIC4</accession>
<dbReference type="InterPro" id="IPR010328">
    <property type="entry name" value="DUF928"/>
</dbReference>
<sequence length="285" mass="31463">MAQQRFHFFKSFTALSVKLTLFTSIFTLAQTPQILTAQGIPTLWEGKEYSPPSGIGTPSNTAGAGTRAPRQGCLVTGKPLTALLPSNNFGVTENTHPQFFVYMPAIALEEESIPVEFLLETQDGKDIYQTRFNSNGKDGILAISLPNHESISPLEVDGNYKWSVAVICDPDERSMDIAVEGWVRRVKLDSTFNHQLRQLSLSKQVELYAEAEIWHDALASLAQLRLNNPDDSEIAAEWSKLLSAVGLNEFSQESIIPVSLTSTLELTSSSHQDQDDDSNHVTDSH</sequence>
<feature type="signal peptide" evidence="1">
    <location>
        <begin position="1"/>
        <end position="29"/>
    </location>
</feature>
<reference evidence="2" key="1">
    <citation type="submission" date="2019-11" db="EMBL/GenBank/DDBJ databases">
        <title>Genomic insights into an expanded diversity of filamentous marine cyanobacteria reveals the extraordinary biosynthetic potential of Moorea and Okeania.</title>
        <authorList>
            <person name="Ferreira Leao T."/>
            <person name="Wang M."/>
            <person name="Moss N."/>
            <person name="Da Silva R."/>
            <person name="Sanders J."/>
            <person name="Nurk S."/>
            <person name="Gurevich A."/>
            <person name="Humphrey G."/>
            <person name="Reher R."/>
            <person name="Zhu Q."/>
            <person name="Belda-Ferre P."/>
            <person name="Glukhov E."/>
            <person name="Rex R."/>
            <person name="Dorrestein P.C."/>
            <person name="Knight R."/>
            <person name="Pevzner P."/>
            <person name="Gerwick W.H."/>
            <person name="Gerwick L."/>
        </authorList>
    </citation>
    <scope>NUCLEOTIDE SEQUENCE</scope>
    <source>
        <strain evidence="2">SIO1C4</strain>
    </source>
</reference>
<evidence type="ECO:0000256" key="1">
    <source>
        <dbReference type="SAM" id="SignalP"/>
    </source>
</evidence>
<dbReference type="AlphaFoldDB" id="A0A6B3NIC4"/>
<dbReference type="Pfam" id="PF06051">
    <property type="entry name" value="DUF928"/>
    <property type="match status" value="1"/>
</dbReference>
<proteinExistence type="predicted"/>
<keyword evidence="1" id="KW-0732">Signal</keyword>
<protein>
    <submittedName>
        <fullName evidence="2">DUF928 domain-containing protein</fullName>
    </submittedName>
</protein>
<name>A0A6B3NIC4_9CYAN</name>
<evidence type="ECO:0000313" key="2">
    <source>
        <dbReference type="EMBL" id="NER31470.1"/>
    </source>
</evidence>
<comment type="caution">
    <text evidence="2">The sequence shown here is derived from an EMBL/GenBank/DDBJ whole genome shotgun (WGS) entry which is preliminary data.</text>
</comment>
<feature type="chain" id="PRO_5025518593" evidence="1">
    <location>
        <begin position="30"/>
        <end position="285"/>
    </location>
</feature>